<feature type="domain" description="START" evidence="13">
    <location>
        <begin position="330"/>
        <end position="566"/>
    </location>
</feature>
<evidence type="ECO:0000259" key="12">
    <source>
        <dbReference type="PROSITE" id="PS50071"/>
    </source>
</evidence>
<feature type="DNA-binding region" description="Homeobox" evidence="9">
    <location>
        <begin position="131"/>
        <end position="190"/>
    </location>
</feature>
<evidence type="ECO:0000256" key="10">
    <source>
        <dbReference type="RuleBase" id="RU000682"/>
    </source>
</evidence>
<dbReference type="PROSITE" id="PS50848">
    <property type="entry name" value="START"/>
    <property type="match status" value="1"/>
</dbReference>
<dbReference type="Proteomes" id="UP001630127">
    <property type="component" value="Unassembled WGS sequence"/>
</dbReference>
<dbReference type="EMBL" id="JBJUIK010000008">
    <property type="protein sequence ID" value="KAL3521508.1"/>
    <property type="molecule type" value="Genomic_DNA"/>
</dbReference>
<dbReference type="InterPro" id="IPR023393">
    <property type="entry name" value="START-like_dom_sf"/>
</dbReference>
<evidence type="ECO:0000256" key="8">
    <source>
        <dbReference type="ARBA" id="ARBA00023242"/>
    </source>
</evidence>
<evidence type="ECO:0000256" key="2">
    <source>
        <dbReference type="ARBA" id="ARBA00006789"/>
    </source>
</evidence>
<proteinExistence type="inferred from homology"/>
<dbReference type="Gene3D" id="1.10.10.60">
    <property type="entry name" value="Homeodomain-like"/>
    <property type="match status" value="1"/>
</dbReference>
<accession>A0ABD2ZV95</accession>
<gene>
    <name evidence="14" type="ORF">ACH5RR_019657</name>
</gene>
<dbReference type="CDD" id="cd08875">
    <property type="entry name" value="START_ArGLABRA2_like"/>
    <property type="match status" value="1"/>
</dbReference>
<dbReference type="GO" id="GO:0003677">
    <property type="term" value="F:DNA binding"/>
    <property type="evidence" value="ECO:0007669"/>
    <property type="project" value="UniProtKB-UniRule"/>
</dbReference>
<evidence type="ECO:0000256" key="1">
    <source>
        <dbReference type="ARBA" id="ARBA00004123"/>
    </source>
</evidence>
<evidence type="ECO:0000256" key="9">
    <source>
        <dbReference type="PROSITE-ProRule" id="PRU00108"/>
    </source>
</evidence>
<dbReference type="Pfam" id="PF00046">
    <property type="entry name" value="Homeodomain"/>
    <property type="match status" value="1"/>
</dbReference>
<evidence type="ECO:0000259" key="13">
    <source>
        <dbReference type="PROSITE" id="PS50848"/>
    </source>
</evidence>
<dbReference type="InterPro" id="IPR009057">
    <property type="entry name" value="Homeodomain-like_sf"/>
</dbReference>
<dbReference type="PANTHER" id="PTHR45654:SF69">
    <property type="entry name" value="HOMEOBOX-LEUCINE ZIPPER PROTEIN ANTHOCYANINLESS 2-LIKE"/>
    <property type="match status" value="1"/>
</dbReference>
<name>A0ABD2ZV95_9GENT</name>
<keyword evidence="7" id="KW-0804">Transcription</keyword>
<dbReference type="InterPro" id="IPR002913">
    <property type="entry name" value="START_lipid-bd_dom"/>
</dbReference>
<dbReference type="Gene3D" id="3.30.530.20">
    <property type="match status" value="1"/>
</dbReference>
<dbReference type="InterPro" id="IPR001356">
    <property type="entry name" value="HD"/>
</dbReference>
<dbReference type="Pfam" id="PF01852">
    <property type="entry name" value="START"/>
    <property type="match status" value="1"/>
</dbReference>
<dbReference type="CDD" id="cd00086">
    <property type="entry name" value="homeodomain"/>
    <property type="match status" value="1"/>
</dbReference>
<evidence type="ECO:0000256" key="6">
    <source>
        <dbReference type="ARBA" id="ARBA00023155"/>
    </source>
</evidence>
<evidence type="ECO:0000256" key="5">
    <source>
        <dbReference type="ARBA" id="ARBA00023125"/>
    </source>
</evidence>
<comment type="caution">
    <text evidence="14">The sequence shown here is derived from an EMBL/GenBank/DDBJ whole genome shotgun (WGS) entry which is preliminary data.</text>
</comment>
<evidence type="ECO:0000313" key="15">
    <source>
        <dbReference type="Proteomes" id="UP001630127"/>
    </source>
</evidence>
<comment type="similarity">
    <text evidence="2">Belongs to the HD-ZIP homeobox family. Class IV subfamily.</text>
</comment>
<keyword evidence="6 9" id="KW-0371">Homeobox</keyword>
<dbReference type="SUPFAM" id="SSF46689">
    <property type="entry name" value="Homeodomain-like"/>
    <property type="match status" value="1"/>
</dbReference>
<keyword evidence="3" id="KW-0805">Transcription regulation</keyword>
<evidence type="ECO:0000256" key="7">
    <source>
        <dbReference type="ARBA" id="ARBA00023163"/>
    </source>
</evidence>
<dbReference type="SMART" id="SM00389">
    <property type="entry name" value="HOX"/>
    <property type="match status" value="1"/>
</dbReference>
<sequence>MSFGGFIGGGRSGGGGGDARMMAHNNLYTTISNSTWAHTQLHMVSPLPPHHIVQPIFNSSPLSLSVKPKMEGVGDTGAVEENFGPQVIEDKANEEYDQSGSDSDNIEGFASGDDQDTLEDGDKSSSSSSSRGKKYHRHTSQQIQELEASFKENPHPDENARLELGRRLNLESKQVKFWFQNKRTQMKTQMERHENCLLKQENDKLHIENISMKEAMRNPVCSKCGNLAALGEISIQENRLKIENARLRNELNRSFQLANKFLGRPFSAFVSSMAPGNSDLELAVRRSGFGDLSSVGTPLPMGLDYASAVTTDLPVVPTTRSLKGINSFEVSIDKSMYLDLAVAAMDELLKLSQFDTPLWFRSLGGCGERLNLEEYRRTFPPCIGMKPINFITEATRATGTVITNSMSLVEILMDSNRWTEIFSCMIGRSSIIDVVSDGLGGTRNGSLQLMHAEFQVLSPLVPVRQAKFLRFCKQHTEGFWAVVDVSVDSTREDPNAQTFANCRRLPSGCIVQDMPNGYSKVIWVEHMEYDDSIVPQLYRPLLRSGLGLGAQKWVATLERQCECLAIIMSSTVPGGDHAVISTSGRRSIAKLAQRMTHNFCAGVCATAYKWEAVQGGNTGDVRLIMRKGMGNPGDPAGVVLSAATTVWMPVSQQRLFDFLRNEPMRSHWDVLSHDGPVQRIINIAKGRDLGNNISLLRSSGTSPNSSQTGMLILQEMCTDASGFLIVYAAVDIPSMNVVMNGGDSSSVVLLPSGFAVVPDCYSNSAGANSSDGTPVKEANGSLLTVGFQILVNGQLSRDSVDTVNALIGRTLQGIKAALRCN</sequence>
<reference evidence="14 15" key="1">
    <citation type="submission" date="2024-11" db="EMBL/GenBank/DDBJ databases">
        <title>A near-complete genome assembly of Cinchona calisaya.</title>
        <authorList>
            <person name="Lian D.C."/>
            <person name="Zhao X.W."/>
            <person name="Wei L."/>
        </authorList>
    </citation>
    <scope>NUCLEOTIDE SEQUENCE [LARGE SCALE GENOMIC DNA]</scope>
    <source>
        <tissue evidence="14">Nenye</tissue>
    </source>
</reference>
<evidence type="ECO:0000256" key="4">
    <source>
        <dbReference type="ARBA" id="ARBA00023054"/>
    </source>
</evidence>
<protein>
    <submittedName>
        <fullName evidence="14">Uncharacterized protein</fullName>
    </submittedName>
</protein>
<dbReference type="InterPro" id="IPR057993">
    <property type="entry name" value="HD-Zip_IV_C"/>
</dbReference>
<dbReference type="Pfam" id="PF25797">
    <property type="entry name" value="PDF2_C"/>
    <property type="match status" value="1"/>
</dbReference>
<dbReference type="AlphaFoldDB" id="A0ABD2ZV95"/>
<organism evidence="14 15">
    <name type="scientific">Cinchona calisaya</name>
    <dbReference type="NCBI Taxonomy" id="153742"/>
    <lineage>
        <taxon>Eukaryota</taxon>
        <taxon>Viridiplantae</taxon>
        <taxon>Streptophyta</taxon>
        <taxon>Embryophyta</taxon>
        <taxon>Tracheophyta</taxon>
        <taxon>Spermatophyta</taxon>
        <taxon>Magnoliopsida</taxon>
        <taxon>eudicotyledons</taxon>
        <taxon>Gunneridae</taxon>
        <taxon>Pentapetalae</taxon>
        <taxon>asterids</taxon>
        <taxon>lamiids</taxon>
        <taxon>Gentianales</taxon>
        <taxon>Rubiaceae</taxon>
        <taxon>Cinchonoideae</taxon>
        <taxon>Cinchoneae</taxon>
        <taxon>Cinchona</taxon>
    </lineage>
</organism>
<comment type="subcellular location">
    <subcellularLocation>
        <location evidence="1 9 10">Nucleus</location>
    </subcellularLocation>
</comment>
<dbReference type="InterPro" id="IPR042160">
    <property type="entry name" value="HD-Zip_IV"/>
</dbReference>
<dbReference type="GO" id="GO:0005634">
    <property type="term" value="C:nucleus"/>
    <property type="evidence" value="ECO:0007669"/>
    <property type="project" value="UniProtKB-SubCell"/>
</dbReference>
<feature type="region of interest" description="Disordered" evidence="11">
    <location>
        <begin position="94"/>
        <end position="143"/>
    </location>
</feature>
<keyword evidence="8 9" id="KW-0539">Nucleus</keyword>
<dbReference type="FunFam" id="1.10.10.60:FF:000229">
    <property type="entry name" value="Homeobox-leucine zipper protein HDG1"/>
    <property type="match status" value="1"/>
</dbReference>
<dbReference type="SUPFAM" id="SSF55961">
    <property type="entry name" value="Bet v1-like"/>
    <property type="match status" value="2"/>
</dbReference>
<evidence type="ECO:0000256" key="3">
    <source>
        <dbReference type="ARBA" id="ARBA00023015"/>
    </source>
</evidence>
<keyword evidence="5 9" id="KW-0238">DNA-binding</keyword>
<dbReference type="PROSITE" id="PS50071">
    <property type="entry name" value="HOMEOBOX_2"/>
    <property type="match status" value="1"/>
</dbReference>
<keyword evidence="4" id="KW-0175">Coiled coil</keyword>
<evidence type="ECO:0000256" key="11">
    <source>
        <dbReference type="SAM" id="MobiDB-lite"/>
    </source>
</evidence>
<dbReference type="SMART" id="SM00234">
    <property type="entry name" value="START"/>
    <property type="match status" value="1"/>
</dbReference>
<keyword evidence="15" id="KW-1185">Reference proteome</keyword>
<feature type="domain" description="Homeobox" evidence="12">
    <location>
        <begin position="129"/>
        <end position="189"/>
    </location>
</feature>
<evidence type="ECO:0000313" key="14">
    <source>
        <dbReference type="EMBL" id="KAL3521508.1"/>
    </source>
</evidence>
<dbReference type="PANTHER" id="PTHR45654">
    <property type="entry name" value="HOMEOBOX-LEUCINE ZIPPER PROTEIN MERISTEM L1"/>
    <property type="match status" value="1"/>
</dbReference>